<organism evidence="3 4">
    <name type="scientific">Dethiosulfovibrio salsuginis</name>
    <dbReference type="NCBI Taxonomy" id="561720"/>
    <lineage>
        <taxon>Bacteria</taxon>
        <taxon>Thermotogati</taxon>
        <taxon>Synergistota</taxon>
        <taxon>Synergistia</taxon>
        <taxon>Synergistales</taxon>
        <taxon>Dethiosulfovibrionaceae</taxon>
        <taxon>Dethiosulfovibrio</taxon>
    </lineage>
</organism>
<dbReference type="SUPFAM" id="SSF55031">
    <property type="entry name" value="Bacterial exopeptidase dimerisation domain"/>
    <property type="match status" value="1"/>
</dbReference>
<dbReference type="NCBIfam" id="TIGR01891">
    <property type="entry name" value="amidohydrolases"/>
    <property type="match status" value="1"/>
</dbReference>
<dbReference type="PANTHER" id="PTHR30575">
    <property type="entry name" value="PEPTIDASE M20"/>
    <property type="match status" value="1"/>
</dbReference>
<dbReference type="CDD" id="cd03887">
    <property type="entry name" value="M20_Acy1L2"/>
    <property type="match status" value="1"/>
</dbReference>
<dbReference type="InterPro" id="IPR017144">
    <property type="entry name" value="Xaa-Arg_dipeptidase"/>
</dbReference>
<evidence type="ECO:0000313" key="4">
    <source>
        <dbReference type="Proteomes" id="UP000193355"/>
    </source>
</evidence>
<dbReference type="RefSeq" id="WP_085545413.1">
    <property type="nucleotide sequence ID" value="NZ_FXBB01000038.1"/>
</dbReference>
<dbReference type="Gene3D" id="3.40.630.10">
    <property type="entry name" value="Zn peptidases"/>
    <property type="match status" value="1"/>
</dbReference>
<reference evidence="4" key="1">
    <citation type="submission" date="2017-04" db="EMBL/GenBank/DDBJ databases">
        <authorList>
            <person name="Varghese N."/>
            <person name="Submissions S."/>
        </authorList>
    </citation>
    <scope>NUCLEOTIDE SEQUENCE [LARGE SCALE GENOMIC DNA]</scope>
    <source>
        <strain evidence="4">USBA 82</strain>
    </source>
</reference>
<dbReference type="InterPro" id="IPR036264">
    <property type="entry name" value="Bact_exopeptidase_dim_dom"/>
</dbReference>
<dbReference type="Pfam" id="PF07687">
    <property type="entry name" value="M20_dimer"/>
    <property type="match status" value="1"/>
</dbReference>
<dbReference type="GO" id="GO:0005737">
    <property type="term" value="C:cytoplasm"/>
    <property type="evidence" value="ECO:0007669"/>
    <property type="project" value="TreeGrafter"/>
</dbReference>
<dbReference type="GO" id="GO:0016805">
    <property type="term" value="F:dipeptidase activity"/>
    <property type="evidence" value="ECO:0007669"/>
    <property type="project" value="InterPro"/>
</dbReference>
<evidence type="ECO:0000313" key="3">
    <source>
        <dbReference type="EMBL" id="SMG45586.1"/>
    </source>
</evidence>
<dbReference type="Pfam" id="PF01546">
    <property type="entry name" value="Peptidase_M20"/>
    <property type="match status" value="1"/>
</dbReference>
<gene>
    <name evidence="3" type="ORF">SAMN06275492_1383</name>
</gene>
<dbReference type="InterPro" id="IPR002933">
    <property type="entry name" value="Peptidase_M20"/>
</dbReference>
<evidence type="ECO:0000259" key="2">
    <source>
        <dbReference type="Pfam" id="PF07687"/>
    </source>
</evidence>
<dbReference type="AlphaFoldDB" id="A0A1X7KVF4"/>
<dbReference type="SUPFAM" id="SSF53187">
    <property type="entry name" value="Zn-dependent exopeptidases"/>
    <property type="match status" value="1"/>
</dbReference>
<dbReference type="PANTHER" id="PTHR30575:SF0">
    <property type="entry name" value="XAA-ARG DIPEPTIDASE"/>
    <property type="match status" value="1"/>
</dbReference>
<feature type="domain" description="Peptidase M20 dimerisation" evidence="2">
    <location>
        <begin position="170"/>
        <end position="261"/>
    </location>
</feature>
<dbReference type="InterPro" id="IPR011650">
    <property type="entry name" value="Peptidase_M20_dimer"/>
</dbReference>
<dbReference type="GO" id="GO:0071713">
    <property type="term" value="F:para-aminobenzoyl-glutamate hydrolase activity"/>
    <property type="evidence" value="ECO:0007669"/>
    <property type="project" value="TreeGrafter"/>
</dbReference>
<dbReference type="InterPro" id="IPR017439">
    <property type="entry name" value="Amidohydrolase"/>
</dbReference>
<keyword evidence="4" id="KW-1185">Reference proteome</keyword>
<protein>
    <recommendedName>
        <fullName evidence="1">Peptidase M20 domain-containing protein 2</fullName>
    </recommendedName>
</protein>
<comment type="similarity">
    <text evidence="1">Belongs to the peptidase M20A family.</text>
</comment>
<sequence length="394" mass="42855">MIDGTKKGIFSFIDEIQPEICAMSDDLFDNPEIGLQEHRSSGILVEYLQKHGFSVTSGIGGLETAFRATYKKGENGPRIGLLCEYDALENIGHACGHHMQGPAVIGAALALKECCEEEHEIVVYGTPAEETVGGKIEMLKQGCFQDIDVALMMHGSPTTTTDVKSMAMSNFDVTFHGTSAHAALAPEKGRSAFDGVLLLFQGIEFLREHVLDDTRMHYTVTDSGGPANVVPKRATARFSLRSYDRAYLDEVIKRFKKIVQGAALMTETEAEVLEIKSLDNKIPVLSLNDILMKNATILDAPRITPPREKTGSTDFGNVMYRVPGSCIRVAFVPEGTSSHSDGYLTAGKSQEAHEAVVLGAKILAASAFDLISSPEAMERVKEEFDSARAKSYRG</sequence>
<proteinExistence type="inferred from homology"/>
<dbReference type="EMBL" id="FXBB01000038">
    <property type="protein sequence ID" value="SMG45586.1"/>
    <property type="molecule type" value="Genomic_DNA"/>
</dbReference>
<name>A0A1X7KVF4_9BACT</name>
<dbReference type="OrthoDB" id="9781032at2"/>
<dbReference type="InterPro" id="IPR052030">
    <property type="entry name" value="Peptidase_M20/M20A_hydrolases"/>
</dbReference>
<dbReference type="Proteomes" id="UP000193355">
    <property type="component" value="Unassembled WGS sequence"/>
</dbReference>
<dbReference type="Gene3D" id="3.30.70.360">
    <property type="match status" value="1"/>
</dbReference>
<dbReference type="STRING" id="561720.SAMN06275492_1383"/>
<dbReference type="PIRSF" id="PIRSF037226">
    <property type="entry name" value="Amidohydrolase_ACY1L2_prd"/>
    <property type="match status" value="1"/>
</dbReference>
<dbReference type="GO" id="GO:0046657">
    <property type="term" value="P:folic acid catabolic process"/>
    <property type="evidence" value="ECO:0007669"/>
    <property type="project" value="TreeGrafter"/>
</dbReference>
<evidence type="ECO:0000256" key="1">
    <source>
        <dbReference type="PIRNR" id="PIRNR037226"/>
    </source>
</evidence>
<accession>A0A1X7KVF4</accession>
<keyword evidence="3" id="KW-0378">Hydrolase</keyword>